<protein>
    <recommendedName>
        <fullName evidence="3">DUF6824 domain-containing protein</fullName>
    </recommendedName>
</protein>
<dbReference type="InterPro" id="IPR049227">
    <property type="entry name" value="DUF6824"/>
</dbReference>
<accession>A0AAD2CSN6</accession>
<dbReference type="Proteomes" id="UP001295423">
    <property type="component" value="Unassembled WGS sequence"/>
</dbReference>
<dbReference type="Pfam" id="PF20710">
    <property type="entry name" value="DUF6824"/>
    <property type="match status" value="1"/>
</dbReference>
<proteinExistence type="predicted"/>
<dbReference type="InterPro" id="IPR003409">
    <property type="entry name" value="MORN"/>
</dbReference>
<feature type="region of interest" description="Disordered" evidence="2">
    <location>
        <begin position="250"/>
        <end position="281"/>
    </location>
</feature>
<keyword evidence="1" id="KW-0677">Repeat</keyword>
<dbReference type="PANTHER" id="PTHR43215:SF14">
    <property type="entry name" value="RADIAL SPOKE HEAD 1 HOMOLOG"/>
    <property type="match status" value="1"/>
</dbReference>
<feature type="region of interest" description="Disordered" evidence="2">
    <location>
        <begin position="103"/>
        <end position="144"/>
    </location>
</feature>
<keyword evidence="5" id="KW-1185">Reference proteome</keyword>
<evidence type="ECO:0000313" key="5">
    <source>
        <dbReference type="Proteomes" id="UP001295423"/>
    </source>
</evidence>
<dbReference type="Gene3D" id="2.20.110.10">
    <property type="entry name" value="Histone H3 K4-specific methyltransferase SET7/9 N-terminal domain"/>
    <property type="match status" value="2"/>
</dbReference>
<name>A0AAD2CSN6_9STRA</name>
<dbReference type="AlphaFoldDB" id="A0AAD2CSN6"/>
<dbReference type="SUPFAM" id="SSF82185">
    <property type="entry name" value="Histone H3 K4-specific methyltransferase SET7/9 N-terminal domain"/>
    <property type="match status" value="1"/>
</dbReference>
<reference evidence="4" key="1">
    <citation type="submission" date="2023-08" db="EMBL/GenBank/DDBJ databases">
        <authorList>
            <person name="Audoor S."/>
            <person name="Bilcke G."/>
        </authorList>
    </citation>
    <scope>NUCLEOTIDE SEQUENCE</scope>
</reference>
<dbReference type="PANTHER" id="PTHR43215">
    <property type="entry name" value="RADIAL SPOKE HEAD 1 HOMOLOG"/>
    <property type="match status" value="1"/>
</dbReference>
<evidence type="ECO:0000259" key="3">
    <source>
        <dbReference type="Pfam" id="PF20710"/>
    </source>
</evidence>
<dbReference type="Pfam" id="PF02493">
    <property type="entry name" value="MORN"/>
    <property type="match status" value="4"/>
</dbReference>
<sequence length="464" mass="51833">MSDVMNDNEEIVDRKLINPNDVLSQKGKGRHHGNRILRETIAGRSPEFYASSLQKKKEIVDEIVLGVQGRFLCWDKEHRRYFVLTNEDAVTIVRKQFHNLKYKSQKQTQKDTKQETDQEPSTPQAAAVPSHEAEAPTGNDGSGEQAIGVRKLMEDLDEFSFDMEVTSLDSHRRFLASISLDMFDDEDTVVADNKVLRDKDDRSAKGMLLKLLSNKGGEQVARTLLSIVSSSELDDEAQETLKAAKKSLLQQQERPLKSPRHSAPATVKVAKPSGIKDNKTKSTYDGHSVISFQIEHDMQNIQIVEKLRMGSKKDRVYSGSMMDDKPHGMGSMIYDHGRVLIGNWANGVFQGQGCAIYENGDTCFGSFSKGKADGCVAYITKFSRYIGDYEKNTRHGKGLYNDIQMGIFNGDFVEGRFEGLGVHTAMNGSITQGRFKNWEVIKTMATISEADITSKVDVKNASSK</sequence>
<comment type="caution">
    <text evidence="4">The sequence shown here is derived from an EMBL/GenBank/DDBJ whole genome shotgun (WGS) entry which is preliminary data.</text>
</comment>
<feature type="domain" description="DUF6824" evidence="3">
    <location>
        <begin position="21"/>
        <end position="91"/>
    </location>
</feature>
<evidence type="ECO:0000313" key="4">
    <source>
        <dbReference type="EMBL" id="CAJ1944421.1"/>
    </source>
</evidence>
<organism evidence="4 5">
    <name type="scientific">Cylindrotheca closterium</name>
    <dbReference type="NCBI Taxonomy" id="2856"/>
    <lineage>
        <taxon>Eukaryota</taxon>
        <taxon>Sar</taxon>
        <taxon>Stramenopiles</taxon>
        <taxon>Ochrophyta</taxon>
        <taxon>Bacillariophyta</taxon>
        <taxon>Bacillariophyceae</taxon>
        <taxon>Bacillariophycidae</taxon>
        <taxon>Bacillariales</taxon>
        <taxon>Bacillariaceae</taxon>
        <taxon>Cylindrotheca</taxon>
    </lineage>
</organism>
<dbReference type="EMBL" id="CAKOGP040001224">
    <property type="protein sequence ID" value="CAJ1944421.1"/>
    <property type="molecule type" value="Genomic_DNA"/>
</dbReference>
<evidence type="ECO:0000256" key="2">
    <source>
        <dbReference type="SAM" id="MobiDB-lite"/>
    </source>
</evidence>
<gene>
    <name evidence="4" type="ORF">CYCCA115_LOCUS8879</name>
</gene>
<evidence type="ECO:0000256" key="1">
    <source>
        <dbReference type="ARBA" id="ARBA00022737"/>
    </source>
</evidence>